<keyword evidence="3" id="KW-0731">Sigma factor</keyword>
<gene>
    <name evidence="7" type="ORF">SAMN04488101_101478</name>
</gene>
<dbReference type="InterPro" id="IPR039425">
    <property type="entry name" value="RNA_pol_sigma-70-like"/>
</dbReference>
<keyword evidence="8" id="KW-1185">Reference proteome</keyword>
<dbReference type="Proteomes" id="UP000192678">
    <property type="component" value="Unassembled WGS sequence"/>
</dbReference>
<dbReference type="Gene3D" id="1.10.10.10">
    <property type="entry name" value="Winged helix-like DNA-binding domain superfamily/Winged helix DNA-binding domain"/>
    <property type="match status" value="1"/>
</dbReference>
<protein>
    <submittedName>
        <fullName evidence="7">RNA polymerase sigma-70 factor, Bacteroides expansion family 1</fullName>
    </submittedName>
</protein>
<dbReference type="OrthoDB" id="659569at2"/>
<dbReference type="InterPro" id="IPR014284">
    <property type="entry name" value="RNA_pol_sigma-70_dom"/>
</dbReference>
<name>A0A1W2ACA2_9SPHI</name>
<evidence type="ECO:0000256" key="1">
    <source>
        <dbReference type="ARBA" id="ARBA00010641"/>
    </source>
</evidence>
<dbReference type="SUPFAM" id="SSF88659">
    <property type="entry name" value="Sigma3 and sigma4 domains of RNA polymerase sigma factors"/>
    <property type="match status" value="1"/>
</dbReference>
<keyword evidence="4" id="KW-0804">Transcription</keyword>
<proteinExistence type="inferred from homology"/>
<dbReference type="GO" id="GO:0016987">
    <property type="term" value="F:sigma factor activity"/>
    <property type="evidence" value="ECO:0007669"/>
    <property type="project" value="UniProtKB-KW"/>
</dbReference>
<dbReference type="AlphaFoldDB" id="A0A1W2ACA2"/>
<dbReference type="Pfam" id="PF04542">
    <property type="entry name" value="Sigma70_r2"/>
    <property type="match status" value="1"/>
</dbReference>
<dbReference type="NCBIfam" id="TIGR02985">
    <property type="entry name" value="Sig70_bacteroi1"/>
    <property type="match status" value="1"/>
</dbReference>
<dbReference type="PANTHER" id="PTHR43133:SF46">
    <property type="entry name" value="RNA POLYMERASE SIGMA-70 FACTOR ECF SUBFAMILY"/>
    <property type="match status" value="1"/>
</dbReference>
<dbReference type="InterPro" id="IPR013249">
    <property type="entry name" value="RNA_pol_sigma70_r4_t2"/>
</dbReference>
<dbReference type="NCBIfam" id="TIGR02937">
    <property type="entry name" value="sigma70-ECF"/>
    <property type="match status" value="1"/>
</dbReference>
<dbReference type="InterPro" id="IPR014327">
    <property type="entry name" value="RNA_pol_sigma70_bacteroid"/>
</dbReference>
<keyword evidence="2" id="KW-0805">Transcription regulation</keyword>
<organism evidence="7 8">
    <name type="scientific">Pedobacter nyackensis</name>
    <dbReference type="NCBI Taxonomy" id="475255"/>
    <lineage>
        <taxon>Bacteria</taxon>
        <taxon>Pseudomonadati</taxon>
        <taxon>Bacteroidota</taxon>
        <taxon>Sphingobacteriia</taxon>
        <taxon>Sphingobacteriales</taxon>
        <taxon>Sphingobacteriaceae</taxon>
        <taxon>Pedobacter</taxon>
    </lineage>
</organism>
<dbReference type="RefSeq" id="WP_084287045.1">
    <property type="nucleotide sequence ID" value="NZ_FWYB01000001.1"/>
</dbReference>
<evidence type="ECO:0000259" key="6">
    <source>
        <dbReference type="Pfam" id="PF08281"/>
    </source>
</evidence>
<dbReference type="InterPro" id="IPR007627">
    <property type="entry name" value="RNA_pol_sigma70_r2"/>
</dbReference>
<comment type="similarity">
    <text evidence="1">Belongs to the sigma-70 factor family. ECF subfamily.</text>
</comment>
<evidence type="ECO:0000256" key="3">
    <source>
        <dbReference type="ARBA" id="ARBA00023082"/>
    </source>
</evidence>
<dbReference type="Pfam" id="PF08281">
    <property type="entry name" value="Sigma70_r4_2"/>
    <property type="match status" value="1"/>
</dbReference>
<sequence>MGSNYEFSSDYELLILLKAGDRLAYTEIYNRYKIVLHTHAYKWMRDREEAKDIIHELFAFLWDKRESIEFNTTLSGYLYISLRNRIFNRISKKKFESQYIDSLQEFINKGHCVTDHRVREKQLGELVEKEITALPNKMREVFELSRKSNLSHKQIAAQLDLSEQTVRKHIQHALRILKSKFGLILFSLFFTP</sequence>
<dbReference type="Gene3D" id="1.10.1740.10">
    <property type="match status" value="1"/>
</dbReference>
<dbReference type="InterPro" id="IPR036388">
    <property type="entry name" value="WH-like_DNA-bd_sf"/>
</dbReference>
<dbReference type="GO" id="GO:0006352">
    <property type="term" value="P:DNA-templated transcription initiation"/>
    <property type="evidence" value="ECO:0007669"/>
    <property type="project" value="InterPro"/>
</dbReference>
<evidence type="ECO:0000259" key="5">
    <source>
        <dbReference type="Pfam" id="PF04542"/>
    </source>
</evidence>
<dbReference type="GO" id="GO:0003677">
    <property type="term" value="F:DNA binding"/>
    <property type="evidence" value="ECO:0007669"/>
    <property type="project" value="InterPro"/>
</dbReference>
<dbReference type="PANTHER" id="PTHR43133">
    <property type="entry name" value="RNA POLYMERASE ECF-TYPE SIGMA FACTO"/>
    <property type="match status" value="1"/>
</dbReference>
<accession>A0A1W2ACA2</accession>
<dbReference type="SUPFAM" id="SSF88946">
    <property type="entry name" value="Sigma2 domain of RNA polymerase sigma factors"/>
    <property type="match status" value="1"/>
</dbReference>
<evidence type="ECO:0000256" key="4">
    <source>
        <dbReference type="ARBA" id="ARBA00023163"/>
    </source>
</evidence>
<evidence type="ECO:0000313" key="8">
    <source>
        <dbReference type="Proteomes" id="UP000192678"/>
    </source>
</evidence>
<dbReference type="InterPro" id="IPR013325">
    <property type="entry name" value="RNA_pol_sigma_r2"/>
</dbReference>
<evidence type="ECO:0000313" key="7">
    <source>
        <dbReference type="EMBL" id="SMC58355.1"/>
    </source>
</evidence>
<feature type="domain" description="RNA polymerase sigma factor 70 region 4 type 2" evidence="6">
    <location>
        <begin position="127"/>
        <end position="175"/>
    </location>
</feature>
<feature type="domain" description="RNA polymerase sigma-70 region 2" evidence="5">
    <location>
        <begin position="28"/>
        <end position="94"/>
    </location>
</feature>
<dbReference type="InterPro" id="IPR013324">
    <property type="entry name" value="RNA_pol_sigma_r3/r4-like"/>
</dbReference>
<dbReference type="EMBL" id="FWYB01000001">
    <property type="protein sequence ID" value="SMC58355.1"/>
    <property type="molecule type" value="Genomic_DNA"/>
</dbReference>
<reference evidence="7 8" key="1">
    <citation type="submission" date="2017-04" db="EMBL/GenBank/DDBJ databases">
        <authorList>
            <person name="Afonso C.L."/>
            <person name="Miller P.J."/>
            <person name="Scott M.A."/>
            <person name="Spackman E."/>
            <person name="Goraichik I."/>
            <person name="Dimitrov K.M."/>
            <person name="Suarez D.L."/>
            <person name="Swayne D.E."/>
        </authorList>
    </citation>
    <scope>NUCLEOTIDE SEQUENCE [LARGE SCALE GENOMIC DNA]</scope>
    <source>
        <strain evidence="7 8">DSM 19625</strain>
    </source>
</reference>
<evidence type="ECO:0000256" key="2">
    <source>
        <dbReference type="ARBA" id="ARBA00023015"/>
    </source>
</evidence>
<dbReference type="STRING" id="475255.SAMN04488101_101478"/>